<dbReference type="PANTHER" id="PTHR10853">
    <property type="entry name" value="PELOTA"/>
    <property type="match status" value="1"/>
</dbReference>
<dbReference type="Gene3D" id="3.30.420.60">
    <property type="entry name" value="eRF1 domain 2"/>
    <property type="match status" value="1"/>
</dbReference>
<dbReference type="GO" id="GO:0071025">
    <property type="term" value="P:RNA surveillance"/>
    <property type="evidence" value="ECO:0007669"/>
    <property type="project" value="InterPro"/>
</dbReference>
<dbReference type="AlphaFoldDB" id="A0A9Q4C7K8"/>
<feature type="domain" description="eRF1/Pelota-like N-terminal" evidence="10">
    <location>
        <begin position="1"/>
        <end position="129"/>
    </location>
</feature>
<dbReference type="GO" id="GO:0070651">
    <property type="term" value="P:nonfunctional rRNA decay"/>
    <property type="evidence" value="ECO:0007669"/>
    <property type="project" value="TreeGrafter"/>
</dbReference>
<dbReference type="SUPFAM" id="SSF55315">
    <property type="entry name" value="L30e-like"/>
    <property type="match status" value="1"/>
</dbReference>
<dbReference type="InterPro" id="IPR058547">
    <property type="entry name" value="Pelota_N"/>
</dbReference>
<evidence type="ECO:0000256" key="5">
    <source>
        <dbReference type="ARBA" id="ARBA00022722"/>
    </source>
</evidence>
<dbReference type="GO" id="GO:0032790">
    <property type="term" value="P:ribosome disassembly"/>
    <property type="evidence" value="ECO:0007669"/>
    <property type="project" value="TreeGrafter"/>
</dbReference>
<protein>
    <recommendedName>
        <fullName evidence="9">Protein pelota homolog</fullName>
        <ecNumber evidence="9">3.1.-.-</ecNumber>
    </recommendedName>
</protein>
<organism evidence="11 12">
    <name type="scientific">Halorutilus salinus</name>
    <dbReference type="NCBI Taxonomy" id="2487751"/>
    <lineage>
        <taxon>Archaea</taxon>
        <taxon>Methanobacteriati</taxon>
        <taxon>Methanobacteriota</taxon>
        <taxon>Stenosarchaea group</taxon>
        <taxon>Halobacteria</taxon>
        <taxon>Halorutilales</taxon>
        <taxon>Halorutilaceae</taxon>
        <taxon>Halorutilus</taxon>
    </lineage>
</organism>
<evidence type="ECO:0000256" key="2">
    <source>
        <dbReference type="ARBA" id="ARBA00004496"/>
    </source>
</evidence>
<dbReference type="Gene3D" id="3.30.1330.30">
    <property type="match status" value="1"/>
</dbReference>
<comment type="function">
    <text evidence="9">May function in recognizing stalled ribosomes, interact with stem-loop structures in stalled mRNA molecules, and effect endonucleolytic cleavage of the mRNA. May play a role in the release non-functional ribosomes and degradation of damaged mRNAs. Has endoribonuclease activity.</text>
</comment>
<keyword evidence="8 9" id="KW-0378">Hydrolase</keyword>
<dbReference type="InterPro" id="IPR023521">
    <property type="entry name" value="Pelota_arc"/>
</dbReference>
<dbReference type="GO" id="GO:0070481">
    <property type="term" value="P:nuclear-transcribed mRNA catabolic process, non-stop decay"/>
    <property type="evidence" value="ECO:0007669"/>
    <property type="project" value="InterPro"/>
</dbReference>
<accession>A0A9Q4C7K8</accession>
<evidence type="ECO:0000256" key="8">
    <source>
        <dbReference type="ARBA" id="ARBA00022801"/>
    </source>
</evidence>
<dbReference type="EMBL" id="RKLV01000013">
    <property type="protein sequence ID" value="MCX2819879.1"/>
    <property type="molecule type" value="Genomic_DNA"/>
</dbReference>
<evidence type="ECO:0000256" key="1">
    <source>
        <dbReference type="ARBA" id="ARBA00001968"/>
    </source>
</evidence>
<sequence length="346" mass="38032">MNVRERDIEDGYGSVTLVPETLDDLWHLRYVVEEGDTVSALTQRRVERNDGMTRSTGGERETLSVDLEVGDVEFARFANRLRVSGVIRSCDRETEIGNHHTVNVETNDEITVTKTWKSDQLERLEEAEEADENEVAVATVEEGEAHVHTVEAHGVEERATVTGTTGKGDDAAPREELFDELTAVLENVDADAVVLAGPGFTKRDAYDHIQENAPELAEGITVEDTAGVGGRGVHEVLKRGAVERVAEEARVSKEARLVDELMERVGEEGAVAYGLENVRDAVEYGAVDHLLVVDEFLREHRGEIDPLIEGAEQKGGDVTVLSSEFEPGQRVNHLGGVAALLRYRLD</sequence>
<dbReference type="GO" id="GO:0005737">
    <property type="term" value="C:cytoplasm"/>
    <property type="evidence" value="ECO:0007669"/>
    <property type="project" value="UniProtKB-SubCell"/>
</dbReference>
<dbReference type="FunFam" id="2.30.30.870:FF:000002">
    <property type="entry name" value="Protein pelota homolog"/>
    <property type="match status" value="1"/>
</dbReference>
<dbReference type="GO" id="GO:0004519">
    <property type="term" value="F:endonuclease activity"/>
    <property type="evidence" value="ECO:0007669"/>
    <property type="project" value="UniProtKB-UniRule"/>
</dbReference>
<dbReference type="RefSeq" id="WP_266088532.1">
    <property type="nucleotide sequence ID" value="NZ_RKLV01000013.1"/>
</dbReference>
<dbReference type="InterPro" id="IPR042226">
    <property type="entry name" value="eFR1_2_sf"/>
</dbReference>
<evidence type="ECO:0000313" key="12">
    <source>
        <dbReference type="Proteomes" id="UP001149411"/>
    </source>
</evidence>
<keyword evidence="5 9" id="KW-0540">Nuclease</keyword>
<keyword evidence="4 9" id="KW-0963">Cytoplasm</keyword>
<dbReference type="Pfam" id="PF03465">
    <property type="entry name" value="eRF1_3"/>
    <property type="match status" value="1"/>
</dbReference>
<gene>
    <name evidence="9" type="primary">pelA</name>
    <name evidence="11" type="ORF">EGH25_11005</name>
</gene>
<evidence type="ECO:0000256" key="9">
    <source>
        <dbReference type="HAMAP-Rule" id="MF_01853"/>
    </source>
</evidence>
<dbReference type="NCBIfam" id="TIGR00111">
    <property type="entry name" value="pelota"/>
    <property type="match status" value="1"/>
</dbReference>
<dbReference type="Pfam" id="PF26356">
    <property type="entry name" value="Pelota_N"/>
    <property type="match status" value="1"/>
</dbReference>
<comment type="caution">
    <text evidence="11">The sequence shown here is derived from an EMBL/GenBank/DDBJ whole genome shotgun (WGS) entry which is preliminary data.</text>
</comment>
<evidence type="ECO:0000256" key="6">
    <source>
        <dbReference type="ARBA" id="ARBA00022723"/>
    </source>
</evidence>
<comment type="cofactor">
    <cofactor evidence="1 9">
        <name>a divalent metal cation</name>
        <dbReference type="ChEBI" id="CHEBI:60240"/>
    </cofactor>
</comment>
<dbReference type="EC" id="3.1.-.-" evidence="9"/>
<comment type="similarity">
    <text evidence="3 9">Belongs to the eukaryotic release factor 1 family. Pelota subfamily.</text>
</comment>
<proteinExistence type="inferred from homology"/>
<comment type="subunit">
    <text evidence="9">Monomer.</text>
</comment>
<dbReference type="GO" id="GO:0070966">
    <property type="term" value="P:nuclear-transcribed mRNA catabolic process, no-go decay"/>
    <property type="evidence" value="ECO:0007669"/>
    <property type="project" value="InterPro"/>
</dbReference>
<dbReference type="SMART" id="SM01194">
    <property type="entry name" value="eRF1_1"/>
    <property type="match status" value="1"/>
</dbReference>
<dbReference type="Proteomes" id="UP001149411">
    <property type="component" value="Unassembled WGS sequence"/>
</dbReference>
<dbReference type="InterPro" id="IPR029064">
    <property type="entry name" value="Ribosomal_eL30-like_sf"/>
</dbReference>
<name>A0A9Q4C7K8_9EURY</name>
<comment type="subcellular location">
    <subcellularLocation>
        <location evidence="2 9">Cytoplasm</location>
    </subcellularLocation>
</comment>
<dbReference type="SUPFAM" id="SSF53137">
    <property type="entry name" value="Translational machinery components"/>
    <property type="match status" value="1"/>
</dbReference>
<dbReference type="GO" id="GO:0046872">
    <property type="term" value="F:metal ion binding"/>
    <property type="evidence" value="ECO:0007669"/>
    <property type="project" value="UniProtKB-UniRule"/>
</dbReference>
<dbReference type="InterPro" id="IPR005140">
    <property type="entry name" value="eRF1_Pelota-like_N"/>
</dbReference>
<dbReference type="InterPro" id="IPR038069">
    <property type="entry name" value="Pelota/DOM34_N"/>
</dbReference>
<dbReference type="SUPFAM" id="SSF159065">
    <property type="entry name" value="Dom34/Pelota N-terminal domain-like"/>
    <property type="match status" value="1"/>
</dbReference>
<dbReference type="InterPro" id="IPR005142">
    <property type="entry name" value="eRF1_3"/>
</dbReference>
<keyword evidence="12" id="KW-1185">Reference proteome</keyword>
<evidence type="ECO:0000256" key="4">
    <source>
        <dbReference type="ARBA" id="ARBA00022490"/>
    </source>
</evidence>
<keyword evidence="7 9" id="KW-0255">Endonuclease</keyword>
<reference evidence="11" key="1">
    <citation type="submission" date="2022-09" db="EMBL/GenBank/DDBJ databases">
        <title>Haloadaptaus new haloarchaeum isolated from saline soil.</title>
        <authorList>
            <person name="Duran-Viseras A."/>
            <person name="Sanchez-Porro C."/>
            <person name="Ventosa A."/>
        </authorList>
    </citation>
    <scope>NUCLEOTIDE SEQUENCE</scope>
    <source>
        <strain evidence="11">F3-133</strain>
    </source>
</reference>
<evidence type="ECO:0000259" key="10">
    <source>
        <dbReference type="SMART" id="SM01194"/>
    </source>
</evidence>
<dbReference type="HAMAP" id="MF_01853">
    <property type="entry name" value="PelO"/>
    <property type="match status" value="1"/>
</dbReference>
<dbReference type="Gene3D" id="2.30.30.870">
    <property type="entry name" value="Pelota, domain A"/>
    <property type="match status" value="1"/>
</dbReference>
<evidence type="ECO:0000256" key="3">
    <source>
        <dbReference type="ARBA" id="ARBA00009504"/>
    </source>
</evidence>
<evidence type="ECO:0000256" key="7">
    <source>
        <dbReference type="ARBA" id="ARBA00022759"/>
    </source>
</evidence>
<keyword evidence="6 9" id="KW-0479">Metal-binding</keyword>
<dbReference type="PANTHER" id="PTHR10853:SF0">
    <property type="entry name" value="PROTEIN PELOTA HOMOLOG"/>
    <property type="match status" value="1"/>
</dbReference>
<dbReference type="GO" id="GO:0016787">
    <property type="term" value="F:hydrolase activity"/>
    <property type="evidence" value="ECO:0007669"/>
    <property type="project" value="UniProtKB-KW"/>
</dbReference>
<comment type="domain">
    <text evidence="9">The N-terminal domain has the RNA-binding Sm fold. It harbors the endoribonuclease activity.</text>
</comment>
<dbReference type="InterPro" id="IPR004405">
    <property type="entry name" value="TF_pelota"/>
</dbReference>
<evidence type="ECO:0000313" key="11">
    <source>
        <dbReference type="EMBL" id="MCX2819879.1"/>
    </source>
</evidence>